<dbReference type="OrthoDB" id="60033at2759"/>
<keyword evidence="3" id="KW-0539">Nucleus</keyword>
<evidence type="ECO:0000313" key="8">
    <source>
        <dbReference type="Proteomes" id="UP000799421"/>
    </source>
</evidence>
<dbReference type="AlphaFoldDB" id="A0A6A7BXH8"/>
<gene>
    <name evidence="7" type="ORF">K470DRAFT_218288</name>
</gene>
<feature type="region of interest" description="Disordered" evidence="5">
    <location>
        <begin position="355"/>
        <end position="378"/>
    </location>
</feature>
<keyword evidence="2" id="KW-0238">DNA-binding</keyword>
<dbReference type="InterPro" id="IPR000232">
    <property type="entry name" value="HSF_DNA-bd"/>
</dbReference>
<dbReference type="PANTHER" id="PTHR10015:SF396">
    <property type="entry name" value="FLOCCULATION SUPPRESSION PROTEIN"/>
    <property type="match status" value="1"/>
</dbReference>
<feature type="compositionally biased region" description="Polar residues" evidence="5">
    <location>
        <begin position="308"/>
        <end position="318"/>
    </location>
</feature>
<dbReference type="PROSITE" id="PS00434">
    <property type="entry name" value="HSF_DOMAIN"/>
    <property type="match status" value="1"/>
</dbReference>
<proteinExistence type="inferred from homology"/>
<evidence type="ECO:0000256" key="1">
    <source>
        <dbReference type="ARBA" id="ARBA00004123"/>
    </source>
</evidence>
<feature type="region of interest" description="Disordered" evidence="5">
    <location>
        <begin position="269"/>
        <end position="295"/>
    </location>
</feature>
<name>A0A6A7BXH8_9PEZI</name>
<evidence type="ECO:0000256" key="5">
    <source>
        <dbReference type="SAM" id="MobiDB-lite"/>
    </source>
</evidence>
<evidence type="ECO:0000259" key="6">
    <source>
        <dbReference type="PROSITE" id="PS00434"/>
    </source>
</evidence>
<evidence type="ECO:0000256" key="2">
    <source>
        <dbReference type="ARBA" id="ARBA00023125"/>
    </source>
</evidence>
<evidence type="ECO:0000256" key="4">
    <source>
        <dbReference type="RuleBase" id="RU004020"/>
    </source>
</evidence>
<feature type="compositionally biased region" description="Low complexity" evidence="5">
    <location>
        <begin position="399"/>
        <end position="419"/>
    </location>
</feature>
<evidence type="ECO:0000256" key="3">
    <source>
        <dbReference type="ARBA" id="ARBA00023242"/>
    </source>
</evidence>
<feature type="region of interest" description="Disordered" evidence="5">
    <location>
        <begin position="392"/>
        <end position="419"/>
    </location>
</feature>
<dbReference type="SUPFAM" id="SSF46785">
    <property type="entry name" value="Winged helix' DNA-binding domain"/>
    <property type="match status" value="1"/>
</dbReference>
<dbReference type="InterPro" id="IPR036390">
    <property type="entry name" value="WH_DNA-bd_sf"/>
</dbReference>
<dbReference type="Proteomes" id="UP000799421">
    <property type="component" value="Unassembled WGS sequence"/>
</dbReference>
<dbReference type="PRINTS" id="PR00056">
    <property type="entry name" value="HSFDOMAIN"/>
</dbReference>
<feature type="region of interest" description="Disordered" evidence="5">
    <location>
        <begin position="443"/>
        <end position="486"/>
    </location>
</feature>
<feature type="region of interest" description="Disordered" evidence="5">
    <location>
        <begin position="308"/>
        <end position="328"/>
    </location>
</feature>
<sequence length="486" mass="52827">MDTSPPPKAGPSEEPPGAPNATNAPEPPPPPSSSASTGGASAAAAQQPKVVQTAFIHKLYSMLEDPKIQHLISWSTSNDSFVMSPSSDFAKVLAQYFKHGNISSFVRQLNIYGFHKVSDVFHTGSPDSALWEFRHGAGNFKRGDLAGLREIRRRASRHALIQRDSFTGPKQLPLATPTVDSMPDPDARIGILEWHQQDLHARLARTEEAYNAMRVQCCRLLDGLTQAQRLNLELSGHVLALVPESDTRTHRELGALRQSISRHIESLRDDSLNDAGAPASPRQRLNPSQAARMPIRGPVPTHVQAARQGSMSGCTYSPSRGAACPPPPPPFSSLTANLGRRHTFANIRVNGWQQGARDVSPHSTHNPSAWPSSPHVDQNLRDSLSAYELPQGNTRARDSQASSRQPSPPAQESSAASFASSFSSFANPNDAGWQIPGVRFPFRGLDTSRRSSMTSNVHSLLNPADTAECDEEESGSGPEERKRKRL</sequence>
<feature type="compositionally biased region" description="Pro residues" evidence="5">
    <location>
        <begin position="1"/>
        <end position="18"/>
    </location>
</feature>
<dbReference type="GO" id="GO:0043565">
    <property type="term" value="F:sequence-specific DNA binding"/>
    <property type="evidence" value="ECO:0007669"/>
    <property type="project" value="InterPro"/>
</dbReference>
<dbReference type="Gene3D" id="1.10.10.10">
    <property type="entry name" value="Winged helix-like DNA-binding domain superfamily/Winged helix DNA-binding domain"/>
    <property type="match status" value="1"/>
</dbReference>
<dbReference type="SMART" id="SM00415">
    <property type="entry name" value="HSF"/>
    <property type="match status" value="1"/>
</dbReference>
<evidence type="ECO:0000313" key="7">
    <source>
        <dbReference type="EMBL" id="KAF2859914.1"/>
    </source>
</evidence>
<feature type="domain" description="HSF-type DNA-binding" evidence="6">
    <location>
        <begin position="93"/>
        <end position="117"/>
    </location>
</feature>
<comment type="subcellular location">
    <subcellularLocation>
        <location evidence="1">Nucleus</location>
    </subcellularLocation>
</comment>
<keyword evidence="8" id="KW-1185">Reference proteome</keyword>
<organism evidence="7 8">
    <name type="scientific">Piedraia hortae CBS 480.64</name>
    <dbReference type="NCBI Taxonomy" id="1314780"/>
    <lineage>
        <taxon>Eukaryota</taxon>
        <taxon>Fungi</taxon>
        <taxon>Dikarya</taxon>
        <taxon>Ascomycota</taxon>
        <taxon>Pezizomycotina</taxon>
        <taxon>Dothideomycetes</taxon>
        <taxon>Dothideomycetidae</taxon>
        <taxon>Capnodiales</taxon>
        <taxon>Piedraiaceae</taxon>
        <taxon>Piedraia</taxon>
    </lineage>
</organism>
<dbReference type="GO" id="GO:0003700">
    <property type="term" value="F:DNA-binding transcription factor activity"/>
    <property type="evidence" value="ECO:0007669"/>
    <property type="project" value="InterPro"/>
</dbReference>
<accession>A0A6A7BXH8</accession>
<comment type="similarity">
    <text evidence="4">Belongs to the HSF family.</text>
</comment>
<dbReference type="PANTHER" id="PTHR10015">
    <property type="entry name" value="HEAT SHOCK TRANSCRIPTION FACTOR"/>
    <property type="match status" value="1"/>
</dbReference>
<dbReference type="EMBL" id="MU005987">
    <property type="protein sequence ID" value="KAF2859914.1"/>
    <property type="molecule type" value="Genomic_DNA"/>
</dbReference>
<feature type="compositionally biased region" description="Polar residues" evidence="5">
    <location>
        <begin position="361"/>
        <end position="371"/>
    </location>
</feature>
<dbReference type="InterPro" id="IPR036388">
    <property type="entry name" value="WH-like_DNA-bd_sf"/>
</dbReference>
<protein>
    <recommendedName>
        <fullName evidence="6">HSF-type DNA-binding domain-containing protein</fullName>
    </recommendedName>
</protein>
<dbReference type="FunFam" id="1.10.10.10:FF:000229">
    <property type="entry name" value="HSF-type DNA-binding domain protein"/>
    <property type="match status" value="1"/>
</dbReference>
<feature type="compositionally biased region" description="Low complexity" evidence="5">
    <location>
        <begin position="33"/>
        <end position="44"/>
    </location>
</feature>
<reference evidence="7" key="1">
    <citation type="journal article" date="2020" name="Stud. Mycol.">
        <title>101 Dothideomycetes genomes: a test case for predicting lifestyles and emergence of pathogens.</title>
        <authorList>
            <person name="Haridas S."/>
            <person name="Albert R."/>
            <person name="Binder M."/>
            <person name="Bloem J."/>
            <person name="Labutti K."/>
            <person name="Salamov A."/>
            <person name="Andreopoulos B."/>
            <person name="Baker S."/>
            <person name="Barry K."/>
            <person name="Bills G."/>
            <person name="Bluhm B."/>
            <person name="Cannon C."/>
            <person name="Castanera R."/>
            <person name="Culley D."/>
            <person name="Daum C."/>
            <person name="Ezra D."/>
            <person name="Gonzalez J."/>
            <person name="Henrissat B."/>
            <person name="Kuo A."/>
            <person name="Liang C."/>
            <person name="Lipzen A."/>
            <person name="Lutzoni F."/>
            <person name="Magnuson J."/>
            <person name="Mondo S."/>
            <person name="Nolan M."/>
            <person name="Ohm R."/>
            <person name="Pangilinan J."/>
            <person name="Park H.-J."/>
            <person name="Ramirez L."/>
            <person name="Alfaro M."/>
            <person name="Sun H."/>
            <person name="Tritt A."/>
            <person name="Yoshinaga Y."/>
            <person name="Zwiers L.-H."/>
            <person name="Turgeon B."/>
            <person name="Goodwin S."/>
            <person name="Spatafora J."/>
            <person name="Crous P."/>
            <person name="Grigoriev I."/>
        </authorList>
    </citation>
    <scope>NUCLEOTIDE SEQUENCE</scope>
    <source>
        <strain evidence="7">CBS 480.64</strain>
    </source>
</reference>
<dbReference type="Pfam" id="PF00447">
    <property type="entry name" value="HSF_DNA-bind"/>
    <property type="match status" value="1"/>
</dbReference>
<dbReference type="GO" id="GO:0005634">
    <property type="term" value="C:nucleus"/>
    <property type="evidence" value="ECO:0007669"/>
    <property type="project" value="UniProtKB-SubCell"/>
</dbReference>
<feature type="compositionally biased region" description="Polar residues" evidence="5">
    <location>
        <begin position="450"/>
        <end position="459"/>
    </location>
</feature>
<feature type="region of interest" description="Disordered" evidence="5">
    <location>
        <begin position="1"/>
        <end position="44"/>
    </location>
</feature>